<dbReference type="AlphaFoldDB" id="A0A1J1JAE4"/>
<evidence type="ECO:0000313" key="1">
    <source>
        <dbReference type="EMBL" id="CRL08001.1"/>
    </source>
</evidence>
<name>A0A1J1JAE4_9DIPT</name>
<proteinExistence type="predicted"/>
<accession>A0A1J1JAE4</accession>
<dbReference type="Proteomes" id="UP000183832">
    <property type="component" value="Unassembled WGS sequence"/>
</dbReference>
<gene>
    <name evidence="1" type="ORF">CLUMA_CG021100</name>
</gene>
<evidence type="ECO:0000313" key="2">
    <source>
        <dbReference type="Proteomes" id="UP000183832"/>
    </source>
</evidence>
<reference evidence="1 2" key="1">
    <citation type="submission" date="2015-04" db="EMBL/GenBank/DDBJ databases">
        <authorList>
            <person name="Syromyatnikov M.Y."/>
            <person name="Popov V.N."/>
        </authorList>
    </citation>
    <scope>NUCLEOTIDE SEQUENCE [LARGE SCALE GENOMIC DNA]</scope>
</reference>
<protein>
    <submittedName>
        <fullName evidence="1">CLUMA_CG021100, isoform A</fullName>
    </submittedName>
</protein>
<sequence>MYAVLQAFHFFPSDKYAKFNFYKKKNFKDKPRLKEEIIWLLEIGQVEGYQMDTDRKLWSKLKSNYNWKFYHEMEV</sequence>
<dbReference type="EMBL" id="CVRI01000074">
    <property type="protein sequence ID" value="CRL08001.1"/>
    <property type="molecule type" value="Genomic_DNA"/>
</dbReference>
<keyword evidence="2" id="KW-1185">Reference proteome</keyword>
<organism evidence="1 2">
    <name type="scientific">Clunio marinus</name>
    <dbReference type="NCBI Taxonomy" id="568069"/>
    <lineage>
        <taxon>Eukaryota</taxon>
        <taxon>Metazoa</taxon>
        <taxon>Ecdysozoa</taxon>
        <taxon>Arthropoda</taxon>
        <taxon>Hexapoda</taxon>
        <taxon>Insecta</taxon>
        <taxon>Pterygota</taxon>
        <taxon>Neoptera</taxon>
        <taxon>Endopterygota</taxon>
        <taxon>Diptera</taxon>
        <taxon>Nematocera</taxon>
        <taxon>Chironomoidea</taxon>
        <taxon>Chironomidae</taxon>
        <taxon>Clunio</taxon>
    </lineage>
</organism>